<evidence type="ECO:0000256" key="1">
    <source>
        <dbReference type="ARBA" id="ARBA00022729"/>
    </source>
</evidence>
<name>A0ABU9N928_9FLAO</name>
<proteinExistence type="predicted"/>
<organism evidence="4 5">
    <name type="scientific">Flavobacterium aureirubrum</name>
    <dbReference type="NCBI Taxonomy" id="3133147"/>
    <lineage>
        <taxon>Bacteria</taxon>
        <taxon>Pseudomonadati</taxon>
        <taxon>Bacteroidota</taxon>
        <taxon>Flavobacteriia</taxon>
        <taxon>Flavobacteriales</taxon>
        <taxon>Flavobacteriaceae</taxon>
        <taxon>Flavobacterium</taxon>
    </lineage>
</organism>
<accession>A0ABU9N928</accession>
<dbReference type="EMBL" id="JBCGDO010000027">
    <property type="protein sequence ID" value="MEM0543816.1"/>
    <property type="molecule type" value="Genomic_DNA"/>
</dbReference>
<protein>
    <submittedName>
        <fullName evidence="4">Prolyl oligopeptidase family serine peptidase</fullName>
    </submittedName>
</protein>
<dbReference type="RefSeq" id="WP_342696991.1">
    <property type="nucleotide sequence ID" value="NZ_JBCGDO010000027.1"/>
</dbReference>
<dbReference type="InterPro" id="IPR029058">
    <property type="entry name" value="AB_hydrolase_fold"/>
</dbReference>
<evidence type="ECO:0000259" key="3">
    <source>
        <dbReference type="Pfam" id="PF01738"/>
    </source>
</evidence>
<keyword evidence="5" id="KW-1185">Reference proteome</keyword>
<evidence type="ECO:0000256" key="2">
    <source>
        <dbReference type="SAM" id="SignalP"/>
    </source>
</evidence>
<gene>
    <name evidence="4" type="ORF">WFZ85_14445</name>
</gene>
<evidence type="ECO:0000313" key="5">
    <source>
        <dbReference type="Proteomes" id="UP001460072"/>
    </source>
</evidence>
<keyword evidence="1 2" id="KW-0732">Signal</keyword>
<comment type="caution">
    <text evidence="4">The sequence shown here is derived from an EMBL/GenBank/DDBJ whole genome shotgun (WGS) entry which is preliminary data.</text>
</comment>
<dbReference type="Gene3D" id="3.40.50.1820">
    <property type="entry name" value="alpha/beta hydrolase"/>
    <property type="match status" value="1"/>
</dbReference>
<dbReference type="Pfam" id="PF01738">
    <property type="entry name" value="DLH"/>
    <property type="match status" value="1"/>
</dbReference>
<sequence>MQYKSGALILLFFSTFFSFAQEMQGKFSKEVTTIVTLNYILQLPDNQKEKFPLLLFLHGSGERGTNLELVKSHSPFTYKNLIQAPVAILAPQCPENVWWDTTAIYELIKETIAKYNIDTSRIYLTGLSMGGWGTWKLACEHPELFAAIAPVCGPVDVTTLVDAPKLTMPIRIYHGALDDVVLVTESIEMHQELKKENKQSELIIFPNDNHNSWDSTYSNPEFYKWLLSQRKK</sequence>
<feature type="chain" id="PRO_5046120589" evidence="2">
    <location>
        <begin position="21"/>
        <end position="232"/>
    </location>
</feature>
<feature type="domain" description="Dienelactone hydrolase" evidence="3">
    <location>
        <begin position="115"/>
        <end position="210"/>
    </location>
</feature>
<reference evidence="4 5" key="1">
    <citation type="submission" date="2024-03" db="EMBL/GenBank/DDBJ databases">
        <title>Two novel species of the genus Flavobacterium exhibiting potentially degradation of complex polysaccharides.</title>
        <authorList>
            <person name="Lian X."/>
        </authorList>
    </citation>
    <scope>NUCLEOTIDE SEQUENCE [LARGE SCALE GENOMIC DNA]</scope>
    <source>
        <strain evidence="5">j3</strain>
    </source>
</reference>
<dbReference type="SUPFAM" id="SSF53474">
    <property type="entry name" value="alpha/beta-Hydrolases"/>
    <property type="match status" value="1"/>
</dbReference>
<dbReference type="PANTHER" id="PTHR43037:SF1">
    <property type="entry name" value="BLL1128 PROTEIN"/>
    <property type="match status" value="1"/>
</dbReference>
<dbReference type="Proteomes" id="UP001460072">
    <property type="component" value="Unassembled WGS sequence"/>
</dbReference>
<dbReference type="InterPro" id="IPR050955">
    <property type="entry name" value="Plant_Biomass_Hydrol_Est"/>
</dbReference>
<evidence type="ECO:0000313" key="4">
    <source>
        <dbReference type="EMBL" id="MEM0543816.1"/>
    </source>
</evidence>
<dbReference type="PANTHER" id="PTHR43037">
    <property type="entry name" value="UNNAMED PRODUCT-RELATED"/>
    <property type="match status" value="1"/>
</dbReference>
<dbReference type="InterPro" id="IPR002925">
    <property type="entry name" value="Dienelactn_hydro"/>
</dbReference>
<feature type="signal peptide" evidence="2">
    <location>
        <begin position="1"/>
        <end position="20"/>
    </location>
</feature>